<sequence>MTRPGTTFFLNERKAFYSTEQDEDGNISASLFQTERFIDHAPAYSCMNCANGLFCVWEPSTMRSAVIFNSSTREVRFFPHPNIGTSCGNYLIDFEPQENKYKVFISKKLSGYIKQWIQSICPSITNYKPSVCLNGVIYQFVSAHKCVIATFDVKSENFEIIKLWNESTWVYYYHLIVVKEKYDSSCTSCDGKIVLIRNFKSGVLCWCYDVIATRRRWKKIRNQGRRHVSMAFIVM</sequence>
<dbReference type="InterPro" id="IPR013187">
    <property type="entry name" value="F-box-assoc_dom_typ3"/>
</dbReference>
<dbReference type="Proteomes" id="UP001311915">
    <property type="component" value="Unassembled WGS sequence"/>
</dbReference>
<reference evidence="2 3" key="1">
    <citation type="submission" date="2023-10" db="EMBL/GenBank/DDBJ databases">
        <title>Genome-Wide Identification Analysis in wild type Solanum Pinnatisectum Reveals Some Genes Defensing Phytophthora Infestans.</title>
        <authorList>
            <person name="Sun C."/>
        </authorList>
    </citation>
    <scope>NUCLEOTIDE SEQUENCE [LARGE SCALE GENOMIC DNA]</scope>
    <source>
        <strain evidence="2">LQN</strain>
        <tissue evidence="2">Leaf</tissue>
    </source>
</reference>
<accession>A0AAV9MFZ9</accession>
<organism evidence="2 3">
    <name type="scientific">Solanum pinnatisectum</name>
    <name type="common">tansyleaf nightshade</name>
    <dbReference type="NCBI Taxonomy" id="50273"/>
    <lineage>
        <taxon>Eukaryota</taxon>
        <taxon>Viridiplantae</taxon>
        <taxon>Streptophyta</taxon>
        <taxon>Embryophyta</taxon>
        <taxon>Tracheophyta</taxon>
        <taxon>Spermatophyta</taxon>
        <taxon>Magnoliopsida</taxon>
        <taxon>eudicotyledons</taxon>
        <taxon>Gunneridae</taxon>
        <taxon>Pentapetalae</taxon>
        <taxon>asterids</taxon>
        <taxon>lamiids</taxon>
        <taxon>Solanales</taxon>
        <taxon>Solanaceae</taxon>
        <taxon>Solanoideae</taxon>
        <taxon>Solaneae</taxon>
        <taxon>Solanum</taxon>
    </lineage>
</organism>
<proteinExistence type="predicted"/>
<dbReference type="EMBL" id="JAWPEI010000001">
    <property type="protein sequence ID" value="KAK4736883.1"/>
    <property type="molecule type" value="Genomic_DNA"/>
</dbReference>
<feature type="domain" description="F-box associated beta-propeller type 3" evidence="1">
    <location>
        <begin position="14"/>
        <end position="176"/>
    </location>
</feature>
<evidence type="ECO:0000313" key="2">
    <source>
        <dbReference type="EMBL" id="KAK4736883.1"/>
    </source>
</evidence>
<dbReference type="NCBIfam" id="TIGR01640">
    <property type="entry name" value="F_box_assoc_1"/>
    <property type="match status" value="1"/>
</dbReference>
<comment type="caution">
    <text evidence="2">The sequence shown here is derived from an EMBL/GenBank/DDBJ whole genome shotgun (WGS) entry which is preliminary data.</text>
</comment>
<evidence type="ECO:0000313" key="3">
    <source>
        <dbReference type="Proteomes" id="UP001311915"/>
    </source>
</evidence>
<dbReference type="InterPro" id="IPR017451">
    <property type="entry name" value="F-box-assoc_interact_dom"/>
</dbReference>
<gene>
    <name evidence="2" type="ORF">R3W88_000580</name>
</gene>
<evidence type="ECO:0000259" key="1">
    <source>
        <dbReference type="Pfam" id="PF08268"/>
    </source>
</evidence>
<dbReference type="PANTHER" id="PTHR31111">
    <property type="entry name" value="BNAA05G37150D PROTEIN-RELATED"/>
    <property type="match status" value="1"/>
</dbReference>
<dbReference type="Pfam" id="PF08268">
    <property type="entry name" value="FBA_3"/>
    <property type="match status" value="1"/>
</dbReference>
<dbReference type="AlphaFoldDB" id="A0AAV9MFZ9"/>
<keyword evidence="3" id="KW-1185">Reference proteome</keyword>
<dbReference type="PANTHER" id="PTHR31111:SF139">
    <property type="entry name" value="F-BOX ASSOCIATED DOMAIN-CONTAINING PROTEIN"/>
    <property type="match status" value="1"/>
</dbReference>
<name>A0AAV9MFZ9_9SOLN</name>
<protein>
    <recommendedName>
        <fullName evidence="1">F-box associated beta-propeller type 3 domain-containing protein</fullName>
    </recommendedName>
</protein>